<dbReference type="RefSeq" id="WP_089684620.1">
    <property type="nucleotide sequence ID" value="NZ_FNFO01000007.1"/>
</dbReference>
<keyword evidence="2" id="KW-1185">Reference proteome</keyword>
<evidence type="ECO:0008006" key="3">
    <source>
        <dbReference type="Google" id="ProtNLM"/>
    </source>
</evidence>
<dbReference type="AlphaFoldDB" id="A0A1G9M0I7"/>
<proteinExistence type="predicted"/>
<sequence length="132" mass="15030">MKNVISVFIIALSVLIQTSDAQSSDQVLEETRRSLKSGSSRELARYFNEAVELGFDGQKASYSKTQAEFVIRNFFQQHPPTNFDFVHRGTSKEGIRYCIGKYSSTEGAYRVVLLIKPVQGKYLIDTMDFMKE</sequence>
<protein>
    <recommendedName>
        <fullName evidence="3">DUF4783 domain-containing protein</fullName>
    </recommendedName>
</protein>
<accession>A0A1G9M0I7</accession>
<name>A0A1G9M0I7_9BACT</name>
<dbReference type="STRING" id="1075417.SAMN05421823_107225"/>
<evidence type="ECO:0000313" key="2">
    <source>
        <dbReference type="Proteomes" id="UP000198510"/>
    </source>
</evidence>
<dbReference type="EMBL" id="FNFO01000007">
    <property type="protein sequence ID" value="SDL67716.1"/>
    <property type="molecule type" value="Genomic_DNA"/>
</dbReference>
<reference evidence="1 2" key="1">
    <citation type="submission" date="2016-10" db="EMBL/GenBank/DDBJ databases">
        <authorList>
            <person name="de Groot N.N."/>
        </authorList>
    </citation>
    <scope>NUCLEOTIDE SEQUENCE [LARGE SCALE GENOMIC DNA]</scope>
    <source>
        <strain evidence="1 2">DSM 25186</strain>
    </source>
</reference>
<dbReference type="Pfam" id="PF16022">
    <property type="entry name" value="DUF4783"/>
    <property type="match status" value="1"/>
</dbReference>
<dbReference type="OrthoDB" id="1524766at2"/>
<evidence type="ECO:0000313" key="1">
    <source>
        <dbReference type="EMBL" id="SDL67716.1"/>
    </source>
</evidence>
<dbReference type="InterPro" id="IPR031977">
    <property type="entry name" value="DUF4783"/>
</dbReference>
<dbReference type="Proteomes" id="UP000198510">
    <property type="component" value="Unassembled WGS sequence"/>
</dbReference>
<dbReference type="Gene3D" id="3.10.450.50">
    <property type="match status" value="1"/>
</dbReference>
<gene>
    <name evidence="1" type="ORF">SAMN05421823_107225</name>
</gene>
<organism evidence="1 2">
    <name type="scientific">Catalinimonas alkaloidigena</name>
    <dbReference type="NCBI Taxonomy" id="1075417"/>
    <lineage>
        <taxon>Bacteria</taxon>
        <taxon>Pseudomonadati</taxon>
        <taxon>Bacteroidota</taxon>
        <taxon>Cytophagia</taxon>
        <taxon>Cytophagales</taxon>
        <taxon>Catalimonadaceae</taxon>
        <taxon>Catalinimonas</taxon>
    </lineage>
</organism>